<keyword evidence="3" id="KW-0723">Serine/threonine-protein kinase</keyword>
<dbReference type="Gene3D" id="3.30.70.1230">
    <property type="entry name" value="Nucleotide cyclase"/>
    <property type="match status" value="1"/>
</dbReference>
<feature type="binding site" evidence="9">
    <location>
        <position position="121"/>
    </location>
    <ligand>
        <name>ATP</name>
        <dbReference type="ChEBI" id="CHEBI:30616"/>
    </ligand>
</feature>
<comment type="subcellular location">
    <subcellularLocation>
        <location evidence="1">Membrane</location>
        <topology evidence="1">Single-pass membrane protein</topology>
    </subcellularLocation>
</comment>
<dbReference type="InterPro" id="IPR001054">
    <property type="entry name" value="A/G_cyclase"/>
</dbReference>
<name>A0A6M4IUM1_9BACT</name>
<reference evidence="13 14" key="1">
    <citation type="submission" date="2020-05" db="EMBL/GenBank/DDBJ databases">
        <title>Complete genome sequence of Gemmatimonas greenlandica TET16.</title>
        <authorList>
            <person name="Zeng Y."/>
        </authorList>
    </citation>
    <scope>NUCLEOTIDE SEQUENCE [LARGE SCALE GENOMIC DNA]</scope>
    <source>
        <strain evidence="13 14">TET16</strain>
    </source>
</reference>
<dbReference type="Pfam" id="PF13191">
    <property type="entry name" value="AAA_16"/>
    <property type="match status" value="1"/>
</dbReference>
<dbReference type="SMART" id="SM00220">
    <property type="entry name" value="S_TKc"/>
    <property type="match status" value="1"/>
</dbReference>
<dbReference type="GO" id="GO:0009190">
    <property type="term" value="P:cyclic nucleotide biosynthetic process"/>
    <property type="evidence" value="ECO:0007669"/>
    <property type="project" value="InterPro"/>
</dbReference>
<dbReference type="InterPro" id="IPR019734">
    <property type="entry name" value="TPR_rpt"/>
</dbReference>
<dbReference type="InterPro" id="IPR011009">
    <property type="entry name" value="Kinase-like_dom_sf"/>
</dbReference>
<sequence length="1559" mass="169030">MSDRGEGAAGGGWTSVESIFHEALQQPSQTRRMWLADACPDPLVRADVEALLNAHGRRGVLDELIDDVMAPMLPSRTPAPMLTHAMPADSRYRVIERIGGGGMGVVYRARDERLDRDIALKFLSAHLSADPAAKKRFLIEARAAAAIEHPNICTVHEIGDTADGLLYIVMACYDGETLDRRIARGPLPVEDALHIAGEIARGLSKAHERGIVHRDIKPANVMVTQDGHVKILDFGIAKLTDVVSTQTVGAIGTAAYMSPEQAFGESVDHRTDIWSLGVVLYEMVTGVRPFRGPADHAVLVAALSADPAPMATLRADVPASVESLVRRMLAKRPADRVANAAELIGAIAASAAAPAVVAPAAAGPLTGETDRDRSERRESALTRGGERRQVTVVACSIEGQDALVERLDADESERVMSRLREAASEVAAQNGGIINQFAGDDLVMLFGVPTAHEDDAVRGVRAALAFRDRVADEASRLDARLASTLRLRAGIHVGALVAQRLRSGDRRFRISGAPADMATRLAAAADRDAILVSPEVRRLVAPFVHTEPSTLAIHAGDGASMTPHRVLRASDVRSRLDGTAHAGLTPFVGRARERATLDDHVDAARAGMGRFTVLIGEAGAGKSRLLHELRDIAAAQALRVIVGGCDAYGGNTPFLPFVDATHDALGLPREDSAPERHEAAVAAVRAIDRSLEEYLPFFLTLLAIPSEAHPVPEALRGERFQGAMLEAIAALFTLGSRATPTLLLLEDWHWADDASRAALRQLAEVVPAFPLLLVVTSRPDGVTDWGSAEHQTLMHLPPLDGAATAAIARAVLGAERLAPALLARLHERTGGNPFFLEEVCEALREDGSVTVRDGEAVAAAADSALHVPETVQGVLRTRMDRLDDEAAEVLRVAAVIGREFSRGVLDDVVESPGDLTRSLERLKTSGLVQQIAVVPEPAFRFKHALTEEVAYDSLLEHQRATLHDAVGRAIERRYAARIDEHVERLAHHFSRADAWADAVRYGMQSADRAMGLSQNADALLTLARVEEWVMRLPDDDVRRELLSDTLLRQERLSEMLGLRARQLAIVDGLIALLAPFGASARLAQAYLRQGDVFTLLKRFETAERALKTALHLSRELGDSQGERNALRSIAFLRSHEGRHDDALEMIEEVMALGTAAGDTRAQAGDLATMGNILRALGQLERALAVLEAALERTAASDHPARYGALLNVMGSIHRDLGNLDTALEFFRRTEAYLTVTVYASFTQTAIAHIQLQQGRVEEALDTYRDALRLNRQASYVEGIAQACRSLGDVLAGLERHGEAVPYLQEAAVLFGQIEDFRNEALVWRRLAAVHEHMRAPADAREAWIRMRDLYRDRLNESGESEAVEGIARAERQLDTSAEDVVQRYEEARVLAVRQGDRARELAIGNALGIVHWQRGAFADAVREYEAALRICRETSDTVHEGLILNSLGASLNKLRRWDEARTALTDAVRVTTATGEQQLLGHALSALADVCIGRGQYLEAFEHLHPAMHIRRALGDRRGEGWLLEKMARAHSALGNSAEAAEAACAAEVIAQDVGSLSH</sequence>
<dbReference type="InterPro" id="IPR029787">
    <property type="entry name" value="Nucleotide_cyclase"/>
</dbReference>
<dbReference type="Proteomes" id="UP000500938">
    <property type="component" value="Chromosome"/>
</dbReference>
<feature type="compositionally biased region" description="Basic and acidic residues" evidence="10">
    <location>
        <begin position="368"/>
        <end position="385"/>
    </location>
</feature>
<evidence type="ECO:0000256" key="2">
    <source>
        <dbReference type="ARBA" id="ARBA00012513"/>
    </source>
</evidence>
<dbReference type="PROSITE" id="PS00108">
    <property type="entry name" value="PROTEIN_KINASE_ST"/>
    <property type="match status" value="1"/>
</dbReference>
<dbReference type="Gene3D" id="3.30.200.20">
    <property type="entry name" value="Phosphorylase Kinase, domain 1"/>
    <property type="match status" value="1"/>
</dbReference>
<evidence type="ECO:0000256" key="3">
    <source>
        <dbReference type="ARBA" id="ARBA00022527"/>
    </source>
</evidence>
<dbReference type="SUPFAM" id="SSF56112">
    <property type="entry name" value="Protein kinase-like (PK-like)"/>
    <property type="match status" value="1"/>
</dbReference>
<evidence type="ECO:0000256" key="7">
    <source>
        <dbReference type="ARBA" id="ARBA00022840"/>
    </source>
</evidence>
<dbReference type="InterPro" id="IPR017441">
    <property type="entry name" value="Protein_kinase_ATP_BS"/>
</dbReference>
<keyword evidence="7 9" id="KW-0067">ATP-binding</keyword>
<evidence type="ECO:0000256" key="6">
    <source>
        <dbReference type="ARBA" id="ARBA00022777"/>
    </source>
</evidence>
<dbReference type="InterPro" id="IPR027417">
    <property type="entry name" value="P-loop_NTPase"/>
</dbReference>
<dbReference type="InterPro" id="IPR041664">
    <property type="entry name" value="AAA_16"/>
</dbReference>
<dbReference type="PROSITE" id="PS50125">
    <property type="entry name" value="GUANYLATE_CYCLASE_2"/>
    <property type="match status" value="1"/>
</dbReference>
<dbReference type="Gene3D" id="1.10.510.10">
    <property type="entry name" value="Transferase(Phosphotransferase) domain 1"/>
    <property type="match status" value="1"/>
</dbReference>
<protein>
    <recommendedName>
        <fullName evidence="2">non-specific serine/threonine protein kinase</fullName>
        <ecNumber evidence="2">2.7.11.1</ecNumber>
    </recommendedName>
</protein>
<dbReference type="Pfam" id="PF13176">
    <property type="entry name" value="TPR_7"/>
    <property type="match status" value="1"/>
</dbReference>
<feature type="domain" description="Guanylate cyclase" evidence="12">
    <location>
        <begin position="391"/>
        <end position="522"/>
    </location>
</feature>
<dbReference type="GO" id="GO:0004016">
    <property type="term" value="F:adenylate cyclase activity"/>
    <property type="evidence" value="ECO:0007669"/>
    <property type="project" value="UniProtKB-ARBA"/>
</dbReference>
<dbReference type="SUPFAM" id="SSF48452">
    <property type="entry name" value="TPR-like"/>
    <property type="match status" value="3"/>
</dbReference>
<dbReference type="PROSITE" id="PS50005">
    <property type="entry name" value="TPR"/>
    <property type="match status" value="1"/>
</dbReference>
<evidence type="ECO:0000256" key="8">
    <source>
        <dbReference type="PROSITE-ProRule" id="PRU00339"/>
    </source>
</evidence>
<evidence type="ECO:0000313" key="13">
    <source>
        <dbReference type="EMBL" id="QJR37838.1"/>
    </source>
</evidence>
<evidence type="ECO:0000313" key="14">
    <source>
        <dbReference type="Proteomes" id="UP000500938"/>
    </source>
</evidence>
<dbReference type="Pfam" id="PF00069">
    <property type="entry name" value="Pkinase"/>
    <property type="match status" value="1"/>
</dbReference>
<evidence type="ECO:0000256" key="4">
    <source>
        <dbReference type="ARBA" id="ARBA00022679"/>
    </source>
</evidence>
<gene>
    <name evidence="13" type="ORF">HKW67_21080</name>
</gene>
<dbReference type="SUPFAM" id="SSF52540">
    <property type="entry name" value="P-loop containing nucleoside triphosphate hydrolases"/>
    <property type="match status" value="1"/>
</dbReference>
<keyword evidence="6" id="KW-0418">Kinase</keyword>
<dbReference type="SMART" id="SM00028">
    <property type="entry name" value="TPR"/>
    <property type="match status" value="11"/>
</dbReference>
<dbReference type="GO" id="GO:0035556">
    <property type="term" value="P:intracellular signal transduction"/>
    <property type="evidence" value="ECO:0007669"/>
    <property type="project" value="InterPro"/>
</dbReference>
<keyword evidence="8" id="KW-0802">TPR repeat</keyword>
<feature type="region of interest" description="Disordered" evidence="10">
    <location>
        <begin position="363"/>
        <end position="385"/>
    </location>
</feature>
<dbReference type="InterPro" id="IPR008271">
    <property type="entry name" value="Ser/Thr_kinase_AS"/>
</dbReference>
<dbReference type="GO" id="GO:0005737">
    <property type="term" value="C:cytoplasm"/>
    <property type="evidence" value="ECO:0007669"/>
    <property type="project" value="TreeGrafter"/>
</dbReference>
<evidence type="ECO:0000259" key="12">
    <source>
        <dbReference type="PROSITE" id="PS50125"/>
    </source>
</evidence>
<evidence type="ECO:0000256" key="10">
    <source>
        <dbReference type="SAM" id="MobiDB-lite"/>
    </source>
</evidence>
<evidence type="ECO:0000256" key="5">
    <source>
        <dbReference type="ARBA" id="ARBA00022741"/>
    </source>
</evidence>
<proteinExistence type="predicted"/>
<keyword evidence="5 9" id="KW-0547">Nucleotide-binding</keyword>
<dbReference type="CDD" id="cd14014">
    <property type="entry name" value="STKc_PknB_like"/>
    <property type="match status" value="1"/>
</dbReference>
<dbReference type="PANTHER" id="PTHR16305:SF28">
    <property type="entry name" value="GUANYLATE CYCLASE DOMAIN-CONTAINING PROTEIN"/>
    <property type="match status" value="1"/>
</dbReference>
<dbReference type="InterPro" id="IPR011990">
    <property type="entry name" value="TPR-like_helical_dom_sf"/>
</dbReference>
<dbReference type="Pfam" id="PF13424">
    <property type="entry name" value="TPR_12"/>
    <property type="match status" value="2"/>
</dbReference>
<evidence type="ECO:0000256" key="1">
    <source>
        <dbReference type="ARBA" id="ARBA00004167"/>
    </source>
</evidence>
<keyword evidence="14" id="KW-1185">Reference proteome</keyword>
<accession>A0A6M4IUM1</accession>
<dbReference type="Pfam" id="PF00211">
    <property type="entry name" value="Guanylate_cyc"/>
    <property type="match status" value="1"/>
</dbReference>
<dbReference type="PANTHER" id="PTHR16305">
    <property type="entry name" value="TESTICULAR SOLUBLE ADENYLYL CYCLASE"/>
    <property type="match status" value="1"/>
</dbReference>
<dbReference type="Gene3D" id="1.25.40.10">
    <property type="entry name" value="Tetratricopeptide repeat domain"/>
    <property type="match status" value="3"/>
</dbReference>
<keyword evidence="4" id="KW-0808">Transferase</keyword>
<dbReference type="SUPFAM" id="SSF55073">
    <property type="entry name" value="Nucleotide cyclase"/>
    <property type="match status" value="1"/>
</dbReference>
<dbReference type="GO" id="GO:0016020">
    <property type="term" value="C:membrane"/>
    <property type="evidence" value="ECO:0007669"/>
    <property type="project" value="UniProtKB-SubCell"/>
</dbReference>
<dbReference type="GO" id="GO:0005524">
    <property type="term" value="F:ATP binding"/>
    <property type="evidence" value="ECO:0007669"/>
    <property type="project" value="UniProtKB-UniRule"/>
</dbReference>
<dbReference type="RefSeq" id="WP_171227274.1">
    <property type="nucleotide sequence ID" value="NZ_CP053085.1"/>
</dbReference>
<dbReference type="PROSITE" id="PS50011">
    <property type="entry name" value="PROTEIN_KINASE_DOM"/>
    <property type="match status" value="1"/>
</dbReference>
<organism evidence="13 14">
    <name type="scientific">Gemmatimonas groenlandica</name>
    <dbReference type="NCBI Taxonomy" id="2732249"/>
    <lineage>
        <taxon>Bacteria</taxon>
        <taxon>Pseudomonadati</taxon>
        <taxon>Gemmatimonadota</taxon>
        <taxon>Gemmatimonadia</taxon>
        <taxon>Gemmatimonadales</taxon>
        <taxon>Gemmatimonadaceae</taxon>
        <taxon>Gemmatimonas</taxon>
    </lineage>
</organism>
<dbReference type="FunFam" id="1.10.510.10:FF:000021">
    <property type="entry name" value="Serine/threonine protein kinase"/>
    <property type="match status" value="1"/>
</dbReference>
<evidence type="ECO:0000259" key="11">
    <source>
        <dbReference type="PROSITE" id="PS50011"/>
    </source>
</evidence>
<feature type="repeat" description="TPR" evidence="8">
    <location>
        <begin position="1240"/>
        <end position="1273"/>
    </location>
</feature>
<dbReference type="SMART" id="SM00044">
    <property type="entry name" value="CYCc"/>
    <property type="match status" value="1"/>
</dbReference>
<dbReference type="KEGG" id="ggr:HKW67_21080"/>
<evidence type="ECO:0000256" key="9">
    <source>
        <dbReference type="PROSITE-ProRule" id="PRU10141"/>
    </source>
</evidence>
<dbReference type="PROSITE" id="PS00107">
    <property type="entry name" value="PROTEIN_KINASE_ATP"/>
    <property type="match status" value="1"/>
</dbReference>
<dbReference type="GO" id="GO:0004674">
    <property type="term" value="F:protein serine/threonine kinase activity"/>
    <property type="evidence" value="ECO:0007669"/>
    <property type="project" value="UniProtKB-KW"/>
</dbReference>
<dbReference type="InterPro" id="IPR000719">
    <property type="entry name" value="Prot_kinase_dom"/>
</dbReference>
<dbReference type="CDD" id="cd07302">
    <property type="entry name" value="CHD"/>
    <property type="match status" value="1"/>
</dbReference>
<dbReference type="EMBL" id="CP053085">
    <property type="protein sequence ID" value="QJR37838.1"/>
    <property type="molecule type" value="Genomic_DNA"/>
</dbReference>
<feature type="domain" description="Protein kinase" evidence="11">
    <location>
        <begin position="92"/>
        <end position="356"/>
    </location>
</feature>
<dbReference type="EC" id="2.7.11.1" evidence="2"/>